<dbReference type="OrthoDB" id="3635333at2"/>
<gene>
    <name evidence="2" type="ORF">BBK82_23050</name>
</gene>
<evidence type="ECO:0008006" key="4">
    <source>
        <dbReference type="Google" id="ProtNLM"/>
    </source>
</evidence>
<dbReference type="Proteomes" id="UP000093053">
    <property type="component" value="Chromosome"/>
</dbReference>
<dbReference type="AlphaFoldDB" id="A0A1B2HLB6"/>
<evidence type="ECO:0000313" key="2">
    <source>
        <dbReference type="EMBL" id="ANZ38509.1"/>
    </source>
</evidence>
<organism evidence="2 3">
    <name type="scientific">Lentzea guizhouensis</name>
    <dbReference type="NCBI Taxonomy" id="1586287"/>
    <lineage>
        <taxon>Bacteria</taxon>
        <taxon>Bacillati</taxon>
        <taxon>Actinomycetota</taxon>
        <taxon>Actinomycetes</taxon>
        <taxon>Pseudonocardiales</taxon>
        <taxon>Pseudonocardiaceae</taxon>
        <taxon>Lentzea</taxon>
    </lineage>
</organism>
<accession>A0A1B2HLB6</accession>
<sequence length="309" mass="32112">MKSLLITSLTALSLLTPATAQAATCTWSTTDLPLPADTRLSLITGGADDGSWVLGWGDSAEKGNVLLLWHHGEVLAERIGVGEVPHDVDVTRTVITSGSDGRAWRGSMGLNPLPGANWASAAAINHYGRIAGRSGGSVVVWGASADPQAIAGTDDGGTYQVEDIDDEGRVGAARYGAQGEAVQSYLWDAAGTRSTLQAPEGYRHTVVRAVRNGQAVGFAAKDGWADQVGVVWDAQGVVRVLPGAAEAVDVNAKGDVVGTTTSGSSAVWRHSGQVEPLPAGIYEKFADTGALYGRVYRDGTFTPFEAYCG</sequence>
<name>A0A1B2HLB6_9PSEU</name>
<dbReference type="EMBL" id="CP016793">
    <property type="protein sequence ID" value="ANZ38509.1"/>
    <property type="molecule type" value="Genomic_DNA"/>
</dbReference>
<proteinExistence type="predicted"/>
<dbReference type="RefSeq" id="WP_065916856.1">
    <property type="nucleotide sequence ID" value="NZ_CP016793.1"/>
</dbReference>
<feature type="signal peptide" evidence="1">
    <location>
        <begin position="1"/>
        <end position="22"/>
    </location>
</feature>
<reference evidence="2 3" key="1">
    <citation type="submission" date="2016-07" db="EMBL/GenBank/DDBJ databases">
        <title>Complete genome sequence of the Lentzea guizhouensis DHS C013.</title>
        <authorList>
            <person name="Cao C."/>
        </authorList>
    </citation>
    <scope>NUCLEOTIDE SEQUENCE [LARGE SCALE GENOMIC DNA]</scope>
    <source>
        <strain evidence="2 3">DHS C013</strain>
    </source>
</reference>
<keyword evidence="3" id="KW-1185">Reference proteome</keyword>
<dbReference type="KEGG" id="led:BBK82_23050"/>
<protein>
    <recommendedName>
        <fullName evidence="4">HAF repeat-containing protein</fullName>
    </recommendedName>
</protein>
<evidence type="ECO:0000313" key="3">
    <source>
        <dbReference type="Proteomes" id="UP000093053"/>
    </source>
</evidence>
<keyword evidence="1" id="KW-0732">Signal</keyword>
<evidence type="ECO:0000256" key="1">
    <source>
        <dbReference type="SAM" id="SignalP"/>
    </source>
</evidence>
<feature type="chain" id="PRO_5008538246" description="HAF repeat-containing protein" evidence="1">
    <location>
        <begin position="23"/>
        <end position="309"/>
    </location>
</feature>